<evidence type="ECO:0000313" key="1">
    <source>
        <dbReference type="EMBL" id="KAJ1163512.1"/>
    </source>
</evidence>
<proteinExistence type="predicted"/>
<evidence type="ECO:0000313" key="2">
    <source>
        <dbReference type="Proteomes" id="UP001066276"/>
    </source>
</evidence>
<dbReference type="AlphaFoldDB" id="A0AAV7SHF8"/>
<reference evidence="1" key="1">
    <citation type="journal article" date="2022" name="bioRxiv">
        <title>Sequencing and chromosome-scale assembly of the giantPleurodeles waltlgenome.</title>
        <authorList>
            <person name="Brown T."/>
            <person name="Elewa A."/>
            <person name="Iarovenko S."/>
            <person name="Subramanian E."/>
            <person name="Araus A.J."/>
            <person name="Petzold A."/>
            <person name="Susuki M."/>
            <person name="Suzuki K.-i.T."/>
            <person name="Hayashi T."/>
            <person name="Toyoda A."/>
            <person name="Oliveira C."/>
            <person name="Osipova E."/>
            <person name="Leigh N.D."/>
            <person name="Simon A."/>
            <person name="Yun M.H."/>
        </authorList>
    </citation>
    <scope>NUCLEOTIDE SEQUENCE</scope>
    <source>
        <strain evidence="1">20211129_DDA</strain>
        <tissue evidence="1">Liver</tissue>
    </source>
</reference>
<keyword evidence="2" id="KW-1185">Reference proteome</keyword>
<organism evidence="1 2">
    <name type="scientific">Pleurodeles waltl</name>
    <name type="common">Iberian ribbed newt</name>
    <dbReference type="NCBI Taxonomy" id="8319"/>
    <lineage>
        <taxon>Eukaryota</taxon>
        <taxon>Metazoa</taxon>
        <taxon>Chordata</taxon>
        <taxon>Craniata</taxon>
        <taxon>Vertebrata</taxon>
        <taxon>Euteleostomi</taxon>
        <taxon>Amphibia</taxon>
        <taxon>Batrachia</taxon>
        <taxon>Caudata</taxon>
        <taxon>Salamandroidea</taxon>
        <taxon>Salamandridae</taxon>
        <taxon>Pleurodelinae</taxon>
        <taxon>Pleurodeles</taxon>
    </lineage>
</organism>
<dbReference type="Proteomes" id="UP001066276">
    <property type="component" value="Chromosome 4_2"/>
</dbReference>
<feature type="non-terminal residue" evidence="1">
    <location>
        <position position="1"/>
    </location>
</feature>
<comment type="caution">
    <text evidence="1">The sequence shown here is derived from an EMBL/GenBank/DDBJ whole genome shotgun (WGS) entry which is preliminary data.</text>
</comment>
<name>A0AAV7SHF8_PLEWA</name>
<accession>A0AAV7SHF8</accession>
<gene>
    <name evidence="1" type="ORF">NDU88_003970</name>
</gene>
<protein>
    <submittedName>
        <fullName evidence="1">Uncharacterized protein</fullName>
    </submittedName>
</protein>
<sequence length="50" mass="6021">EQHREPDSQRGEPPGALFLLPWDRRQLPSRIPRSFLYLGDPIERGKHVWW</sequence>
<dbReference type="EMBL" id="JANPWB010000008">
    <property type="protein sequence ID" value="KAJ1163512.1"/>
    <property type="molecule type" value="Genomic_DNA"/>
</dbReference>